<evidence type="ECO:0000256" key="5">
    <source>
        <dbReference type="ARBA" id="ARBA00022533"/>
    </source>
</evidence>
<dbReference type="Gene3D" id="3.40.50.2020">
    <property type="match status" value="1"/>
</dbReference>
<evidence type="ECO:0000256" key="4">
    <source>
        <dbReference type="ARBA" id="ARBA00011894"/>
    </source>
</evidence>
<evidence type="ECO:0000256" key="6">
    <source>
        <dbReference type="ARBA" id="ARBA00022676"/>
    </source>
</evidence>
<dbReference type="GO" id="GO:0005525">
    <property type="term" value="F:GTP binding"/>
    <property type="evidence" value="ECO:0007669"/>
    <property type="project" value="UniProtKB-KW"/>
</dbReference>
<evidence type="ECO:0000313" key="12">
    <source>
        <dbReference type="Proteomes" id="UP001149165"/>
    </source>
</evidence>
<name>A0A9W9JWL9_9EURO</name>
<dbReference type="AlphaFoldDB" id="A0A9W9JWL9"/>
<dbReference type="CDD" id="cd06223">
    <property type="entry name" value="PRTases_typeI"/>
    <property type="match status" value="1"/>
</dbReference>
<dbReference type="Proteomes" id="UP001149165">
    <property type="component" value="Unassembled WGS sequence"/>
</dbReference>
<comment type="similarity">
    <text evidence="3">Belongs to the UPRTase family.</text>
</comment>
<evidence type="ECO:0000256" key="7">
    <source>
        <dbReference type="ARBA" id="ARBA00022679"/>
    </source>
</evidence>
<dbReference type="OrthoDB" id="106623at2759"/>
<sequence length="236" mass="25429">MSNDQELVLEQTPCLASESNIHASQLHILPQGNHLLSLMTILRDSKTSVATFADVTERVGDQLINAALDLLPIQETNVLSPTGVEYQGAREAVEVCGVSILRAGASLENSMRRGYTGPLSFGKILVQRDESTSLPTLYYSKFPVGISSKVVLILEPMLATGGSAGAAIDTLKQNGVPEENIIFVNILASRSGIKTLFDRFPSIRLVTAAVDEELTPKYHISPGLGDFGDRFYGTHA</sequence>
<organism evidence="11 12">
    <name type="scientific">Penicillium angulare</name>
    <dbReference type="NCBI Taxonomy" id="116970"/>
    <lineage>
        <taxon>Eukaryota</taxon>
        <taxon>Fungi</taxon>
        <taxon>Dikarya</taxon>
        <taxon>Ascomycota</taxon>
        <taxon>Pezizomycotina</taxon>
        <taxon>Eurotiomycetes</taxon>
        <taxon>Eurotiomycetidae</taxon>
        <taxon>Eurotiales</taxon>
        <taxon>Aspergillaceae</taxon>
        <taxon>Penicillium</taxon>
    </lineage>
</organism>
<dbReference type="InterPro" id="IPR029057">
    <property type="entry name" value="PRTase-like"/>
</dbReference>
<comment type="caution">
    <text evidence="11">The sequence shown here is derived from an EMBL/GenBank/DDBJ whole genome shotgun (WGS) entry which is preliminary data.</text>
</comment>
<comment type="cofactor">
    <cofactor evidence="1">
        <name>Mg(2+)</name>
        <dbReference type="ChEBI" id="CHEBI:18420"/>
    </cofactor>
</comment>
<keyword evidence="7" id="KW-0808">Transferase</keyword>
<evidence type="ECO:0000256" key="9">
    <source>
        <dbReference type="ARBA" id="ARBA00023134"/>
    </source>
</evidence>
<reference evidence="11" key="2">
    <citation type="journal article" date="2023" name="IMA Fungus">
        <title>Comparative genomic study of the Penicillium genus elucidates a diverse pangenome and 15 lateral gene transfer events.</title>
        <authorList>
            <person name="Petersen C."/>
            <person name="Sorensen T."/>
            <person name="Nielsen M.R."/>
            <person name="Sondergaard T.E."/>
            <person name="Sorensen J.L."/>
            <person name="Fitzpatrick D.A."/>
            <person name="Frisvad J.C."/>
            <person name="Nielsen K.L."/>
        </authorList>
    </citation>
    <scope>NUCLEOTIDE SEQUENCE</scope>
    <source>
        <strain evidence="11">IBT 30069</strain>
    </source>
</reference>
<dbReference type="SUPFAM" id="SSF53271">
    <property type="entry name" value="PRTase-like"/>
    <property type="match status" value="1"/>
</dbReference>
<dbReference type="FunFam" id="3.40.50.2020:FF:000023">
    <property type="entry name" value="Probable uracil phosphoribosyltransferase"/>
    <property type="match status" value="1"/>
</dbReference>
<feature type="domain" description="Phosphoribosyltransferase" evidence="10">
    <location>
        <begin position="31"/>
        <end position="234"/>
    </location>
</feature>
<keyword evidence="9" id="KW-0342">GTP-binding</keyword>
<evidence type="ECO:0000256" key="1">
    <source>
        <dbReference type="ARBA" id="ARBA00001946"/>
    </source>
</evidence>
<dbReference type="GO" id="GO:0004845">
    <property type="term" value="F:uracil phosphoribosyltransferase activity"/>
    <property type="evidence" value="ECO:0007669"/>
    <property type="project" value="UniProtKB-EC"/>
</dbReference>
<evidence type="ECO:0000256" key="3">
    <source>
        <dbReference type="ARBA" id="ARBA00009516"/>
    </source>
</evidence>
<dbReference type="Pfam" id="PF14681">
    <property type="entry name" value="UPRTase"/>
    <property type="match status" value="1"/>
</dbReference>
<dbReference type="EMBL" id="JAPQKH010000008">
    <property type="protein sequence ID" value="KAJ5083777.1"/>
    <property type="molecule type" value="Genomic_DNA"/>
</dbReference>
<evidence type="ECO:0000313" key="11">
    <source>
        <dbReference type="EMBL" id="KAJ5083777.1"/>
    </source>
</evidence>
<evidence type="ECO:0000256" key="8">
    <source>
        <dbReference type="ARBA" id="ARBA00022741"/>
    </source>
</evidence>
<accession>A0A9W9JWL9</accession>
<dbReference type="InterPro" id="IPR000836">
    <property type="entry name" value="PRTase_dom"/>
</dbReference>
<dbReference type="EC" id="2.4.2.9" evidence="4"/>
<evidence type="ECO:0000259" key="10">
    <source>
        <dbReference type="Pfam" id="PF14681"/>
    </source>
</evidence>
<dbReference type="GO" id="GO:0008655">
    <property type="term" value="P:pyrimidine-containing compound salvage"/>
    <property type="evidence" value="ECO:0007669"/>
    <property type="project" value="UniProtKB-ARBA"/>
</dbReference>
<keyword evidence="6" id="KW-0328">Glycosyltransferase</keyword>
<evidence type="ECO:0000256" key="2">
    <source>
        <dbReference type="ARBA" id="ARBA00005180"/>
    </source>
</evidence>
<gene>
    <name evidence="11" type="ORF">N7456_013204</name>
</gene>
<keyword evidence="5" id="KW-0021">Allosteric enzyme</keyword>
<keyword evidence="8" id="KW-0547">Nucleotide-binding</keyword>
<reference evidence="11" key="1">
    <citation type="submission" date="2022-11" db="EMBL/GenBank/DDBJ databases">
        <authorList>
            <person name="Petersen C."/>
        </authorList>
    </citation>
    <scope>NUCLEOTIDE SEQUENCE</scope>
    <source>
        <strain evidence="11">IBT 30069</strain>
    </source>
</reference>
<proteinExistence type="inferred from homology"/>
<comment type="pathway">
    <text evidence="2">Pyrimidine metabolism; UMP biosynthesis via salvage pathway; UMP from uracil: step 1/1.</text>
</comment>
<keyword evidence="12" id="KW-1185">Reference proteome</keyword>
<protein>
    <recommendedName>
        <fullName evidence="4">uracil phosphoribosyltransferase</fullName>
        <ecNumber evidence="4">2.4.2.9</ecNumber>
    </recommendedName>
</protein>
<dbReference type="NCBIfam" id="NF001097">
    <property type="entry name" value="PRK00129.1"/>
    <property type="match status" value="1"/>
</dbReference>